<gene>
    <name evidence="2" type="ORF">D9Q98_010023</name>
</gene>
<organism evidence="2 3">
    <name type="scientific">Chlorella vulgaris</name>
    <name type="common">Green alga</name>
    <dbReference type="NCBI Taxonomy" id="3077"/>
    <lineage>
        <taxon>Eukaryota</taxon>
        <taxon>Viridiplantae</taxon>
        <taxon>Chlorophyta</taxon>
        <taxon>core chlorophytes</taxon>
        <taxon>Trebouxiophyceae</taxon>
        <taxon>Chlorellales</taxon>
        <taxon>Chlorellaceae</taxon>
        <taxon>Chlorella clade</taxon>
        <taxon>Chlorella</taxon>
    </lineage>
</organism>
<evidence type="ECO:0000256" key="1">
    <source>
        <dbReference type="SAM" id="MobiDB-lite"/>
    </source>
</evidence>
<feature type="region of interest" description="Disordered" evidence="1">
    <location>
        <begin position="216"/>
        <end position="270"/>
    </location>
</feature>
<feature type="region of interest" description="Disordered" evidence="1">
    <location>
        <begin position="18"/>
        <end position="79"/>
    </location>
</feature>
<keyword evidence="3" id="KW-1185">Reference proteome</keyword>
<evidence type="ECO:0000313" key="3">
    <source>
        <dbReference type="Proteomes" id="UP001055712"/>
    </source>
</evidence>
<evidence type="ECO:0000313" key="2">
    <source>
        <dbReference type="EMBL" id="KAI3424472.1"/>
    </source>
</evidence>
<name>A0A9D4TFY1_CHLVU</name>
<feature type="compositionally biased region" description="Gly residues" evidence="1">
    <location>
        <begin position="352"/>
        <end position="362"/>
    </location>
</feature>
<sequence>MLSNGDAAGGQTAAPYAAVAAGPAASPNAPSQFVPLAGPPPAASPPEGAKPAAEPTVDPADYVQPTLPEEKHPQKPTWRRGYNATTYHRAEYLLCTLTPSDCSTKRLRPPREWYDSLLGRNIASFVLGAEGPDGSQLSFLMKAHAYEYVKSEYYVQGGETKRMFRVMGLQAGDGLKLTVTGKHSSIPTVRLTVIPAARNPNAAAILAQAAQTAAKREARLAAQPKLPKGSKGKGKRKKSGNEDTDGEDDGEGWEDSEEEGGKRRSRQRQRKHYGDEFVVGLDEAWNDASQSDDDYQPNAEGGRRNRNGGPAWAPPPDTTAQVVSTGEAEGRNLLRIKINRPPTAAGAAAGAEVGGGKQGEAGGGKDGDSSCPLEFLAGLADDVATPQAGHLQQQQQQGPAASAAPPADPVVLLSKQLLRDSSGAINGASLCVGWEAGTRSTLHISRKLSAFGASQARHGTSAVETFEVRPTECRLELTLRLQQQAVGSVDSLEQSILHLLNTL</sequence>
<comment type="caution">
    <text evidence="2">The sequence shown here is derived from an EMBL/GenBank/DDBJ whole genome shotgun (WGS) entry which is preliminary data.</text>
</comment>
<feature type="compositionally biased region" description="Low complexity" evidence="1">
    <location>
        <begin position="45"/>
        <end position="55"/>
    </location>
</feature>
<dbReference type="AlphaFoldDB" id="A0A9D4TFY1"/>
<feature type="region of interest" description="Disordered" evidence="1">
    <location>
        <begin position="346"/>
        <end position="373"/>
    </location>
</feature>
<feature type="region of interest" description="Disordered" evidence="1">
    <location>
        <begin position="284"/>
        <end position="326"/>
    </location>
</feature>
<feature type="compositionally biased region" description="Low complexity" evidence="1">
    <location>
        <begin position="18"/>
        <end position="30"/>
    </location>
</feature>
<feature type="compositionally biased region" description="Basic residues" evidence="1">
    <location>
        <begin position="228"/>
        <end position="238"/>
    </location>
</feature>
<dbReference type="Proteomes" id="UP001055712">
    <property type="component" value="Unassembled WGS sequence"/>
</dbReference>
<proteinExistence type="predicted"/>
<feature type="region of interest" description="Disordered" evidence="1">
    <location>
        <begin position="387"/>
        <end position="406"/>
    </location>
</feature>
<accession>A0A9D4TFY1</accession>
<dbReference type="OrthoDB" id="515257at2759"/>
<feature type="compositionally biased region" description="Acidic residues" evidence="1">
    <location>
        <begin position="242"/>
        <end position="258"/>
    </location>
</feature>
<protein>
    <submittedName>
        <fullName evidence="2">Uncharacterized protein</fullName>
    </submittedName>
</protein>
<feature type="compositionally biased region" description="Low complexity" evidence="1">
    <location>
        <begin position="387"/>
        <end position="405"/>
    </location>
</feature>
<reference evidence="2" key="2">
    <citation type="submission" date="2020-11" db="EMBL/GenBank/DDBJ databases">
        <authorList>
            <person name="Cecchin M."/>
            <person name="Marcolungo L."/>
            <person name="Rossato M."/>
            <person name="Girolomoni L."/>
            <person name="Cosentino E."/>
            <person name="Cuine S."/>
            <person name="Li-Beisson Y."/>
            <person name="Delledonne M."/>
            <person name="Ballottari M."/>
        </authorList>
    </citation>
    <scope>NUCLEOTIDE SEQUENCE</scope>
    <source>
        <strain evidence="2">211/11P</strain>
        <tissue evidence="2">Whole cell</tissue>
    </source>
</reference>
<reference evidence="2" key="1">
    <citation type="journal article" date="2019" name="Plant J.">
        <title>Chlorella vulgaris genome assembly and annotation reveals the molecular basis for metabolic acclimation to high light conditions.</title>
        <authorList>
            <person name="Cecchin M."/>
            <person name="Marcolungo L."/>
            <person name="Rossato M."/>
            <person name="Girolomoni L."/>
            <person name="Cosentino E."/>
            <person name="Cuine S."/>
            <person name="Li-Beisson Y."/>
            <person name="Delledonne M."/>
            <person name="Ballottari M."/>
        </authorList>
    </citation>
    <scope>NUCLEOTIDE SEQUENCE</scope>
    <source>
        <strain evidence="2">211/11P</strain>
    </source>
</reference>
<dbReference type="EMBL" id="SIDB01000013">
    <property type="protein sequence ID" value="KAI3424472.1"/>
    <property type="molecule type" value="Genomic_DNA"/>
</dbReference>